<dbReference type="Proteomes" id="UP000053923">
    <property type="component" value="Unassembled WGS sequence"/>
</dbReference>
<dbReference type="OrthoDB" id="5193099at2"/>
<dbReference type="AlphaFoldDB" id="A0A0X3V633"/>
<comment type="caution">
    <text evidence="2">The sequence shown here is derived from an EMBL/GenBank/DDBJ whole genome shotgun (WGS) entry which is preliminary data.</text>
</comment>
<protein>
    <submittedName>
        <fullName evidence="2">Toxin-antitoxin system, toxin component</fullName>
    </submittedName>
</protein>
<reference evidence="3" key="1">
    <citation type="submission" date="2015-10" db="EMBL/GenBank/DDBJ databases">
        <authorList>
            <person name="Ju K.-S."/>
            <person name="Doroghazi J.R."/>
            <person name="Metcalf W.W."/>
        </authorList>
    </citation>
    <scope>NUCLEOTIDE SEQUENCE [LARGE SCALE GENOMIC DNA]</scope>
    <source>
        <strain evidence="3">NRRL 3151</strain>
    </source>
</reference>
<keyword evidence="3" id="KW-1185">Reference proteome</keyword>
<evidence type="ECO:0000313" key="2">
    <source>
        <dbReference type="EMBL" id="KUL40263.1"/>
    </source>
</evidence>
<name>A0A0X3V633_9ACTN</name>
<dbReference type="InterPro" id="IPR007278">
    <property type="entry name" value="DUF397"/>
</dbReference>
<organism evidence="2 3">
    <name type="scientific">Streptomyces regalis</name>
    <dbReference type="NCBI Taxonomy" id="68262"/>
    <lineage>
        <taxon>Bacteria</taxon>
        <taxon>Bacillati</taxon>
        <taxon>Actinomycetota</taxon>
        <taxon>Actinomycetes</taxon>
        <taxon>Kitasatosporales</taxon>
        <taxon>Streptomycetaceae</taxon>
        <taxon>Streptomyces</taxon>
    </lineage>
</organism>
<evidence type="ECO:0000259" key="1">
    <source>
        <dbReference type="Pfam" id="PF04149"/>
    </source>
</evidence>
<sequence length="69" mass="7240">MTSPDTWQKSSFSGGGQGDACVEIANFYTRVAIRDSKAPAQGTLSFPAEAFTAFMSNLKADTGCDTDAP</sequence>
<evidence type="ECO:0000313" key="3">
    <source>
        <dbReference type="Proteomes" id="UP000053923"/>
    </source>
</evidence>
<gene>
    <name evidence="2" type="ORF">ADL12_13475</name>
</gene>
<dbReference type="RefSeq" id="WP_062701954.1">
    <property type="nucleotide sequence ID" value="NZ_LLZG01000081.1"/>
</dbReference>
<accession>A0A0X3V633</accession>
<dbReference type="Pfam" id="PF04149">
    <property type="entry name" value="DUF397"/>
    <property type="match status" value="1"/>
</dbReference>
<feature type="domain" description="DUF397" evidence="1">
    <location>
        <begin position="6"/>
        <end position="59"/>
    </location>
</feature>
<proteinExistence type="predicted"/>
<dbReference type="EMBL" id="LLZG01000081">
    <property type="protein sequence ID" value="KUL40263.1"/>
    <property type="molecule type" value="Genomic_DNA"/>
</dbReference>